<dbReference type="InterPro" id="IPR007221">
    <property type="entry name" value="MreC"/>
</dbReference>
<dbReference type="Proteomes" id="UP001206788">
    <property type="component" value="Unassembled WGS sequence"/>
</dbReference>
<dbReference type="InterPro" id="IPR042177">
    <property type="entry name" value="Cell/Rod_1"/>
</dbReference>
<sequence>MLRILEFLYRLRALLLFVFLEIIAIWMVVRNNSPQGAAFFNSSMALTGSMLKTQADVVGFFNLAEENQDLASQNAELLQQITLLTPYDSLSEEGLDSAFRASYTVQSARVVGQTLRLTQNHLTINQGSNQGVKEGMGIFNQEGVVGRVKTVSNNYAVGISLLNTGLLVSSKIKSSDVFGSINWDGNDPQYAKMLYVPRHVLASQGDTVVTSGFNAIFPEGILIGTISEVAPGEDQNYLNITVKLSADFSKLNHVYLIENTELSELDSLYQKAEISDEY</sequence>
<evidence type="ECO:0000256" key="2">
    <source>
        <dbReference type="ARBA" id="ARBA00013855"/>
    </source>
</evidence>
<evidence type="ECO:0000256" key="3">
    <source>
        <dbReference type="ARBA" id="ARBA00022960"/>
    </source>
</evidence>
<keyword evidence="5" id="KW-0472">Membrane</keyword>
<comment type="similarity">
    <text evidence="1">Belongs to the MreC family.</text>
</comment>
<dbReference type="Gene3D" id="2.40.10.340">
    <property type="entry name" value="Rod shape-determining protein MreC, domain 1"/>
    <property type="match status" value="1"/>
</dbReference>
<evidence type="ECO:0000256" key="4">
    <source>
        <dbReference type="ARBA" id="ARBA00032089"/>
    </source>
</evidence>
<feature type="transmembrane region" description="Helical" evidence="5">
    <location>
        <begin position="7"/>
        <end position="29"/>
    </location>
</feature>
<accession>A0ABT2G7M9</accession>
<organism evidence="7 8">
    <name type="scientific">Algoriphagus limi</name>
    <dbReference type="NCBI Taxonomy" id="2975273"/>
    <lineage>
        <taxon>Bacteria</taxon>
        <taxon>Pseudomonadati</taxon>
        <taxon>Bacteroidota</taxon>
        <taxon>Cytophagia</taxon>
        <taxon>Cytophagales</taxon>
        <taxon>Cyclobacteriaceae</taxon>
        <taxon>Algoriphagus</taxon>
    </lineage>
</organism>
<evidence type="ECO:0000259" key="6">
    <source>
        <dbReference type="Pfam" id="PF04085"/>
    </source>
</evidence>
<evidence type="ECO:0000313" key="7">
    <source>
        <dbReference type="EMBL" id="MCS5491246.1"/>
    </source>
</evidence>
<proteinExistence type="inferred from homology"/>
<keyword evidence="3" id="KW-0133">Cell shape</keyword>
<dbReference type="EMBL" id="JANWGH010000003">
    <property type="protein sequence ID" value="MCS5491246.1"/>
    <property type="molecule type" value="Genomic_DNA"/>
</dbReference>
<evidence type="ECO:0000256" key="5">
    <source>
        <dbReference type="SAM" id="Phobius"/>
    </source>
</evidence>
<reference evidence="7 8" key="1">
    <citation type="submission" date="2022-08" db="EMBL/GenBank/DDBJ databases">
        <title>Algoriphagus sp. CAU 1643 isolated from mud.</title>
        <authorList>
            <person name="Kim W."/>
        </authorList>
    </citation>
    <scope>NUCLEOTIDE SEQUENCE [LARGE SCALE GENOMIC DNA]</scope>
    <source>
        <strain evidence="7 8">CAU 1643</strain>
    </source>
</reference>
<keyword evidence="5" id="KW-0812">Transmembrane</keyword>
<name>A0ABT2G7M9_9BACT</name>
<dbReference type="Pfam" id="PF04085">
    <property type="entry name" value="MreC"/>
    <property type="match status" value="1"/>
</dbReference>
<keyword evidence="5" id="KW-1133">Transmembrane helix</keyword>
<dbReference type="InterPro" id="IPR042175">
    <property type="entry name" value="Cell/Rod_MreC_2"/>
</dbReference>
<keyword evidence="8" id="KW-1185">Reference proteome</keyword>
<feature type="domain" description="Rod shape-determining protein MreC beta-barrel core" evidence="6">
    <location>
        <begin position="110"/>
        <end position="258"/>
    </location>
</feature>
<dbReference type="InterPro" id="IPR055342">
    <property type="entry name" value="MreC_beta-barrel_core"/>
</dbReference>
<evidence type="ECO:0000313" key="8">
    <source>
        <dbReference type="Proteomes" id="UP001206788"/>
    </source>
</evidence>
<dbReference type="PANTHER" id="PTHR34138:SF1">
    <property type="entry name" value="CELL SHAPE-DETERMINING PROTEIN MREC"/>
    <property type="match status" value="1"/>
</dbReference>
<dbReference type="NCBIfam" id="NF010532">
    <property type="entry name" value="PRK13922.9-3"/>
    <property type="match status" value="1"/>
</dbReference>
<comment type="caution">
    <text evidence="7">The sequence shown here is derived from an EMBL/GenBank/DDBJ whole genome shotgun (WGS) entry which is preliminary data.</text>
</comment>
<evidence type="ECO:0000256" key="1">
    <source>
        <dbReference type="ARBA" id="ARBA00009369"/>
    </source>
</evidence>
<gene>
    <name evidence="7" type="primary">mreC</name>
    <name evidence="7" type="ORF">NY014_12435</name>
</gene>
<protein>
    <recommendedName>
        <fullName evidence="2">Cell shape-determining protein MreC</fullName>
    </recommendedName>
    <alternativeName>
        <fullName evidence="4">Cell shape protein MreC</fullName>
    </alternativeName>
</protein>
<dbReference type="Gene3D" id="2.40.10.350">
    <property type="entry name" value="Rod shape-determining protein MreC, domain 2"/>
    <property type="match status" value="1"/>
</dbReference>
<dbReference type="PANTHER" id="PTHR34138">
    <property type="entry name" value="CELL SHAPE-DETERMINING PROTEIN MREC"/>
    <property type="match status" value="1"/>
</dbReference>
<dbReference type="RefSeq" id="WP_259414915.1">
    <property type="nucleotide sequence ID" value="NZ_JANWGH010000003.1"/>
</dbReference>